<evidence type="ECO:0008006" key="3">
    <source>
        <dbReference type="Google" id="ProtNLM"/>
    </source>
</evidence>
<protein>
    <recommendedName>
        <fullName evidence="3">Intein C-terminal splicing domain-containing protein</fullName>
    </recommendedName>
</protein>
<sequence>MADGQTNTIERIDFQDRVKTWLPGETGYLSSLCIQNTIFDPSSHRIVWLAQESESQYLEVGLLRSLEWMSEQRISSAGDRTVLDLPEMGAEGEFQVASIDPCPITEGEHGRRVTGIFRHRRGLVYDLSITGTSDLVGVTRLHPIWSVDREDWIAMKDLLVGERLLTSTGTATVLDLVERGEEPVFNLEVDADHCYRVGEQGILVHNASDPCCRIDDGTGTPGPYAALENTDDPDIKVTASRMFDPRQKVKILNANEMRNGGMLRSDDPADPAPLLVRPIPVNPQTFPKPSKPRDANGFLNEAQVDHINPFVVGGSNSYCNARLISQELNIRKRHGKA</sequence>
<proteinExistence type="predicted"/>
<dbReference type="SUPFAM" id="SSF51294">
    <property type="entry name" value="Hedgehog/intein (Hint) domain"/>
    <property type="match status" value="1"/>
</dbReference>
<name>A0A8E6EVB4_9BACT</name>
<evidence type="ECO:0000313" key="2">
    <source>
        <dbReference type="Proteomes" id="UP000676194"/>
    </source>
</evidence>
<accession>A0A8E6EVB4</accession>
<dbReference type="Gene3D" id="2.170.16.10">
    <property type="entry name" value="Hedgehog/Intein (Hint) domain"/>
    <property type="match status" value="1"/>
</dbReference>
<reference evidence="1" key="1">
    <citation type="submission" date="2021-05" db="EMBL/GenBank/DDBJ databases">
        <title>Complete genome sequence of the cellulolytic planctomycete Telmatocola sphagniphila SP2T and characterization of the first cellulase from planctomycetes.</title>
        <authorList>
            <person name="Rakitin A.L."/>
            <person name="Beletsky A.V."/>
            <person name="Naumoff D.G."/>
            <person name="Kulichevskaya I.S."/>
            <person name="Mardanov A.V."/>
            <person name="Ravin N.V."/>
            <person name="Dedysh S.N."/>
        </authorList>
    </citation>
    <scope>NUCLEOTIDE SEQUENCE</scope>
    <source>
        <strain evidence="1">SP2T</strain>
    </source>
</reference>
<organism evidence="1 2">
    <name type="scientific">Telmatocola sphagniphila</name>
    <dbReference type="NCBI Taxonomy" id="1123043"/>
    <lineage>
        <taxon>Bacteria</taxon>
        <taxon>Pseudomonadati</taxon>
        <taxon>Planctomycetota</taxon>
        <taxon>Planctomycetia</taxon>
        <taxon>Gemmatales</taxon>
        <taxon>Gemmataceae</taxon>
    </lineage>
</organism>
<evidence type="ECO:0000313" key="1">
    <source>
        <dbReference type="EMBL" id="QVL32377.1"/>
    </source>
</evidence>
<dbReference type="InterPro" id="IPR036844">
    <property type="entry name" value="Hint_dom_sf"/>
</dbReference>
<dbReference type="AlphaFoldDB" id="A0A8E6EVB4"/>
<keyword evidence="2" id="KW-1185">Reference proteome</keyword>
<dbReference type="KEGG" id="tsph:KIH39_00205"/>
<dbReference type="EMBL" id="CP074694">
    <property type="protein sequence ID" value="QVL32377.1"/>
    <property type="molecule type" value="Genomic_DNA"/>
</dbReference>
<dbReference type="Pfam" id="PF07591">
    <property type="entry name" value="PT-HINT"/>
    <property type="match status" value="1"/>
</dbReference>
<gene>
    <name evidence="1" type="ORF">KIH39_00205</name>
</gene>
<dbReference type="RefSeq" id="WP_213497270.1">
    <property type="nucleotide sequence ID" value="NZ_CP074694.1"/>
</dbReference>
<dbReference type="Proteomes" id="UP000676194">
    <property type="component" value="Chromosome"/>
</dbReference>